<accession>A0AA42Q8Y2</accession>
<comment type="caution">
    <text evidence="1">The sequence shown here is derived from an EMBL/GenBank/DDBJ whole genome shotgun (WGS) entry which is preliminary data.</text>
</comment>
<sequence length="311" mass="34201">MRQCPRTPGNRFEESFMHPFQLRHLFSATTLALLANTAMATEGGGGAYANGSEGFMTGALPPPGSYLVSYNTHYTADKFVNDNPAFDDFKVSTAATILRAIHVTDKKILGGNWAMHAFLVAADVDVNMGAGGRQDRAGMGDFIFSPLAVGWHAGNWHWIAAVDVYLPTGRYDKDELANIGRNYATLEPLFAFTYRNPEGYEFSMKTMFDHNYENSDTHYRSGNELHADFVAAKHFGNWAVGVGGYAYKQVSGDSGEGAVLGDFKGRAMALGPQFSYSTASGLNIQGRYQREFDVQNRPEGDKFWLNIAIPL</sequence>
<dbReference type="InterPro" id="IPR025737">
    <property type="entry name" value="FApF"/>
</dbReference>
<dbReference type="Pfam" id="PF13557">
    <property type="entry name" value="Phenol_MetA_deg"/>
    <property type="match status" value="1"/>
</dbReference>
<organism evidence="1 2">
    <name type="scientific">Ectopseudomonas oleovorans</name>
    <name type="common">Pseudomonas oleovorans</name>
    <dbReference type="NCBI Taxonomy" id="301"/>
    <lineage>
        <taxon>Bacteria</taxon>
        <taxon>Pseudomonadati</taxon>
        <taxon>Pseudomonadota</taxon>
        <taxon>Gammaproteobacteria</taxon>
        <taxon>Pseudomonadales</taxon>
        <taxon>Pseudomonadaceae</taxon>
        <taxon>Ectopseudomonas</taxon>
    </lineage>
</organism>
<evidence type="ECO:0000313" key="2">
    <source>
        <dbReference type="Proteomes" id="UP001161697"/>
    </source>
</evidence>
<proteinExistence type="predicted"/>
<dbReference type="AlphaFoldDB" id="A0AA42Q8Y2"/>
<dbReference type="Proteomes" id="UP001161697">
    <property type="component" value="Unassembled WGS sequence"/>
</dbReference>
<evidence type="ECO:0000313" key="1">
    <source>
        <dbReference type="EMBL" id="MDH1339312.1"/>
    </source>
</evidence>
<dbReference type="EMBL" id="JAOCJE010000001">
    <property type="protein sequence ID" value="MDH1339312.1"/>
    <property type="molecule type" value="Genomic_DNA"/>
</dbReference>
<gene>
    <name evidence="1" type="ORF">N5J11_08680</name>
</gene>
<name>A0AA42Q8Y2_ECTOL</name>
<dbReference type="RefSeq" id="WP_279534149.1">
    <property type="nucleotide sequence ID" value="NZ_CP104579.1"/>
</dbReference>
<protein>
    <submittedName>
        <fullName evidence="1">Transporter</fullName>
    </submittedName>
</protein>
<reference evidence="1" key="1">
    <citation type="submission" date="2022-09" db="EMBL/GenBank/DDBJ databases">
        <title>Intensive care unit water sources are persistently colonized with multi-drug resistant bacteria and are the site of extensive horizontal gene transfer of antibiotic resistance genes.</title>
        <authorList>
            <person name="Diorio-Toth L."/>
        </authorList>
    </citation>
    <scope>NUCLEOTIDE SEQUENCE</scope>
    <source>
        <strain evidence="1">GD03704</strain>
    </source>
</reference>